<evidence type="ECO:0000313" key="3">
    <source>
        <dbReference type="EMBL" id="RYV49984.1"/>
    </source>
</evidence>
<protein>
    <submittedName>
        <fullName evidence="3">Ig-like domain repeat protein</fullName>
    </submittedName>
</protein>
<dbReference type="InterPro" id="IPR032109">
    <property type="entry name" value="Big_3_5"/>
</dbReference>
<evidence type="ECO:0000259" key="2">
    <source>
        <dbReference type="Pfam" id="PF16640"/>
    </source>
</evidence>
<dbReference type="RefSeq" id="WP_130103683.1">
    <property type="nucleotide sequence ID" value="NZ_SDWW01000045.1"/>
</dbReference>
<evidence type="ECO:0000256" key="1">
    <source>
        <dbReference type="SAM" id="SignalP"/>
    </source>
</evidence>
<dbReference type="GO" id="GO:0005975">
    <property type="term" value="P:carbohydrate metabolic process"/>
    <property type="evidence" value="ECO:0007669"/>
    <property type="project" value="UniProtKB-ARBA"/>
</dbReference>
<name>A0A4V1ZGW7_9MICO</name>
<evidence type="ECO:0000313" key="4">
    <source>
        <dbReference type="Proteomes" id="UP000293764"/>
    </source>
</evidence>
<keyword evidence="1" id="KW-0732">Signal</keyword>
<dbReference type="AlphaFoldDB" id="A0A4V1ZGW7"/>
<dbReference type="OrthoDB" id="9804511at2"/>
<dbReference type="InterPro" id="IPR013783">
    <property type="entry name" value="Ig-like_fold"/>
</dbReference>
<dbReference type="EMBL" id="SDWW01000045">
    <property type="protein sequence ID" value="RYV49984.1"/>
    <property type="molecule type" value="Genomic_DNA"/>
</dbReference>
<keyword evidence="4" id="KW-1185">Reference proteome</keyword>
<feature type="chain" id="PRO_5020321999" evidence="1">
    <location>
        <begin position="31"/>
        <end position="456"/>
    </location>
</feature>
<organism evidence="3 4">
    <name type="scientific">Pengzhenrongella frigida</name>
    <dbReference type="NCBI Taxonomy" id="1259133"/>
    <lineage>
        <taxon>Bacteria</taxon>
        <taxon>Bacillati</taxon>
        <taxon>Actinomycetota</taxon>
        <taxon>Actinomycetes</taxon>
        <taxon>Micrococcales</taxon>
        <taxon>Pengzhenrongella</taxon>
    </lineage>
</organism>
<feature type="domain" description="Bacterial Ig-like" evidence="2">
    <location>
        <begin position="199"/>
        <end position="279"/>
    </location>
</feature>
<gene>
    <name evidence="3" type="ORF">EUA98_15950</name>
</gene>
<sequence>MRLTKSLAAVAASSLLLTGLAVATAGSASAADDGPLLPGNIYLFNSKTVSLNNATNANIVTSGTNLTRPWSTIAVDQVCPAGTTQNFTRVRIPQVGVNPISWDEVQFNATSTELDALGRSYNSTNSNPMTSAKVAAYVLAQGGTATLPLAFVCADPMAVATGYFESTLTVVGNTSAGTWSVPTPPALTASGVVATATTLSAVGSGANLVLTATVAPSAAGTVIFREGTTDLGSVAVAAGSASYTVTAPSIGNHTFTASFVPTDPAAFGASDSASQTFTVGAAPVGTSNITVTLLVPAAPVVTSGSLTISAPAAPTVALTGARDSGNTRVTATAALPSLTVSDTRSDDILTSWQVNVQASDFTSTGGTVGAKYLGWTPSSTKTPDAGSPLNVQSGPEVLSFLDSGTSAGLGASQLLGKSTVSGRGTSALGAALNLAIPPTTAEGSYTSTITVTLIGG</sequence>
<dbReference type="Proteomes" id="UP000293764">
    <property type="component" value="Unassembled WGS sequence"/>
</dbReference>
<feature type="signal peptide" evidence="1">
    <location>
        <begin position="1"/>
        <end position="30"/>
    </location>
</feature>
<dbReference type="Gene3D" id="2.60.40.10">
    <property type="entry name" value="Immunoglobulins"/>
    <property type="match status" value="1"/>
</dbReference>
<dbReference type="Pfam" id="PF16640">
    <property type="entry name" value="Big_3_5"/>
    <property type="match status" value="1"/>
</dbReference>
<reference evidence="3 4" key="1">
    <citation type="submission" date="2019-01" db="EMBL/GenBank/DDBJ databases">
        <title>Novel species of Cellulomonas.</title>
        <authorList>
            <person name="Liu Q."/>
            <person name="Xin Y.-H."/>
        </authorList>
    </citation>
    <scope>NUCLEOTIDE SEQUENCE [LARGE SCALE GENOMIC DNA]</scope>
    <source>
        <strain evidence="3 4">HLT2-17</strain>
    </source>
</reference>
<proteinExistence type="predicted"/>
<comment type="caution">
    <text evidence="3">The sequence shown here is derived from an EMBL/GenBank/DDBJ whole genome shotgun (WGS) entry which is preliminary data.</text>
</comment>
<accession>A0A4V1ZGW7</accession>